<evidence type="ECO:0000313" key="3">
    <source>
        <dbReference type="Proteomes" id="UP000033647"/>
    </source>
</evidence>
<keyword evidence="3" id="KW-1185">Reference proteome</keyword>
<gene>
    <name evidence="2" type="ORF">TI39_contig4381g00002</name>
</gene>
<protein>
    <recommendedName>
        <fullName evidence="1">Single-strand DNA deaminase toxin A-like C-terminal domain-containing protein</fullName>
    </recommendedName>
</protein>
<dbReference type="InterPro" id="IPR057517">
    <property type="entry name" value="SsdA-like_C"/>
</dbReference>
<dbReference type="OrthoDB" id="3715478at2759"/>
<dbReference type="EMBL" id="LAFY01004340">
    <property type="protein sequence ID" value="KJX93155.1"/>
    <property type="molecule type" value="Genomic_DNA"/>
</dbReference>
<dbReference type="Pfam" id="PF24120">
    <property type="entry name" value="SsdA_C"/>
    <property type="match status" value="1"/>
</dbReference>
<proteinExistence type="predicted"/>
<evidence type="ECO:0000259" key="1">
    <source>
        <dbReference type="Pfam" id="PF24120"/>
    </source>
</evidence>
<evidence type="ECO:0000313" key="2">
    <source>
        <dbReference type="EMBL" id="KJX93155.1"/>
    </source>
</evidence>
<accession>A0A0F4GAB8</accession>
<organism evidence="2 3">
    <name type="scientific">Zymoseptoria brevis</name>
    <dbReference type="NCBI Taxonomy" id="1047168"/>
    <lineage>
        <taxon>Eukaryota</taxon>
        <taxon>Fungi</taxon>
        <taxon>Dikarya</taxon>
        <taxon>Ascomycota</taxon>
        <taxon>Pezizomycotina</taxon>
        <taxon>Dothideomycetes</taxon>
        <taxon>Dothideomycetidae</taxon>
        <taxon>Mycosphaerellales</taxon>
        <taxon>Mycosphaerellaceae</taxon>
        <taxon>Zymoseptoria</taxon>
    </lineage>
</organism>
<comment type="caution">
    <text evidence="2">The sequence shown here is derived from an EMBL/GenBank/DDBJ whole genome shotgun (WGS) entry which is preliminary data.</text>
</comment>
<name>A0A0F4GAB8_9PEZI</name>
<feature type="domain" description="Single-strand DNA deaminase toxin A-like C-terminal" evidence="1">
    <location>
        <begin position="354"/>
        <end position="414"/>
    </location>
</feature>
<reference evidence="2 3" key="1">
    <citation type="submission" date="2015-03" db="EMBL/GenBank/DDBJ databases">
        <title>RNA-seq based gene annotation and comparative genomics of four Zymoseptoria species reveal species-specific pathogenicity related genes and transposable element activity.</title>
        <authorList>
            <person name="Grandaubert J."/>
            <person name="Bhattacharyya A."/>
            <person name="Stukenbrock E.H."/>
        </authorList>
    </citation>
    <scope>NUCLEOTIDE SEQUENCE [LARGE SCALE GENOMIC DNA]</scope>
    <source>
        <strain evidence="2 3">Zb18110</strain>
    </source>
</reference>
<dbReference type="Proteomes" id="UP000033647">
    <property type="component" value="Unassembled WGS sequence"/>
</dbReference>
<dbReference type="AlphaFoldDB" id="A0A0F4GAB8"/>
<sequence length="506" mass="58086">MLPSKNTPAIVLTWNSTITRVLCPYECPAKVYRHSTTLPREGVLNRRIAECEGSRSELTAQFKDDEGASPQEYRLLYPFEKGSITAGFSWVLDRENERWRTTDWKLCDPEYQEHTVIPADGTDVGTNAEGDVIGTEVAASLEWLEESDGDDEDEITEGFAWLIVSHPERDLSRSTGAPRPSSTRDSAVIQRAHAETIDRLIKAESKNGEQCERIEYAIAKMTGQMQRLLEQRVMDQMIVSAKPWQPGERKIVKAEEFERTGKRLRKIDDRLELLKDLLQLLKIKQAKHQLEVCLQSVGDRHGQAQEQHVRVYGYFSSKLMSSYICDKTLNTSIDRESRTVACMYRGRALPIKVAVSGWNTLYMEPAEDTLDRAFWTDQVFKLAKVLSYDLPKRDVYDQGRPGSYYACHSEKQLLAYLVHHHTTTFLDLDESEEVQSQQDRRILAVVQSCEAPLLKNMKVKVFVCQPERSNAYICRDCENFRNVVEDRYGMTVEFHRITQNDAKLPT</sequence>